<feature type="transmembrane region" description="Helical" evidence="1">
    <location>
        <begin position="6"/>
        <end position="33"/>
    </location>
</feature>
<feature type="transmembrane region" description="Helical" evidence="1">
    <location>
        <begin position="45"/>
        <end position="64"/>
    </location>
</feature>
<reference evidence="2 3" key="1">
    <citation type="journal article" date="2007" name="Int. J. Syst. Evol. Microbiol.">
        <title>Marixanthomonas ophiurae gen. nov., sp. nov., a marine bacterium of the family Flavobacteriaceae isolated from a deep-sea brittle star.</title>
        <authorList>
            <person name="Romanenko L.A."/>
            <person name="Uchino M."/>
            <person name="Frolova G.M."/>
            <person name="Mikhailov V.V."/>
        </authorList>
    </citation>
    <scope>NUCLEOTIDE SEQUENCE [LARGE SCALE GENOMIC DNA]</scope>
    <source>
        <strain evidence="2 3">KMM 3046</strain>
    </source>
</reference>
<sequence length="113" mass="13008">MPELYLILATIFYWVSTATLLNPIAFVLLVLIVSQLIFNKKGMGIFLSSVLIFLNLYLFLALFSELMEFSSFTFSAYKMLFVGVSFLTLNILMSIKLFFKHITLYPERTKILG</sequence>
<evidence type="ECO:0000313" key="3">
    <source>
        <dbReference type="Proteomes" id="UP000261082"/>
    </source>
</evidence>
<organism evidence="2 3">
    <name type="scientific">Marixanthomonas ophiurae</name>
    <dbReference type="NCBI Taxonomy" id="387659"/>
    <lineage>
        <taxon>Bacteria</taxon>
        <taxon>Pseudomonadati</taxon>
        <taxon>Bacteroidota</taxon>
        <taxon>Flavobacteriia</taxon>
        <taxon>Flavobacteriales</taxon>
        <taxon>Flavobacteriaceae</taxon>
        <taxon>Marixanthomonas</taxon>
    </lineage>
</organism>
<dbReference type="Proteomes" id="UP000261082">
    <property type="component" value="Unassembled WGS sequence"/>
</dbReference>
<dbReference type="AlphaFoldDB" id="A0A3E1Q6H5"/>
<protein>
    <submittedName>
        <fullName evidence="2">Uncharacterized protein</fullName>
    </submittedName>
</protein>
<keyword evidence="1" id="KW-1133">Transmembrane helix</keyword>
<keyword evidence="1" id="KW-0472">Membrane</keyword>
<dbReference type="EMBL" id="QVID01000002">
    <property type="protein sequence ID" value="RFN57722.1"/>
    <property type="molecule type" value="Genomic_DNA"/>
</dbReference>
<evidence type="ECO:0000256" key="1">
    <source>
        <dbReference type="SAM" id="Phobius"/>
    </source>
</evidence>
<keyword evidence="1" id="KW-0812">Transmembrane</keyword>
<keyword evidence="3" id="KW-1185">Reference proteome</keyword>
<comment type="caution">
    <text evidence="2">The sequence shown here is derived from an EMBL/GenBank/DDBJ whole genome shotgun (WGS) entry which is preliminary data.</text>
</comment>
<evidence type="ECO:0000313" key="2">
    <source>
        <dbReference type="EMBL" id="RFN57722.1"/>
    </source>
</evidence>
<proteinExistence type="predicted"/>
<accession>A0A3E1Q6H5</accession>
<name>A0A3E1Q6H5_9FLAO</name>
<gene>
    <name evidence="2" type="ORF">DZ858_10760</name>
</gene>
<feature type="transmembrane region" description="Helical" evidence="1">
    <location>
        <begin position="76"/>
        <end position="99"/>
    </location>
</feature>